<dbReference type="GO" id="GO:0000175">
    <property type="term" value="F:3'-5'-RNA exonuclease activity"/>
    <property type="evidence" value="ECO:0007669"/>
    <property type="project" value="TreeGrafter"/>
</dbReference>
<feature type="chain" id="PRO_5012092964" evidence="1">
    <location>
        <begin position="25"/>
        <end position="309"/>
    </location>
</feature>
<evidence type="ECO:0000256" key="1">
    <source>
        <dbReference type="SAM" id="SignalP"/>
    </source>
</evidence>
<keyword evidence="1" id="KW-0732">Signal</keyword>
<dbReference type="Gene3D" id="3.60.10.10">
    <property type="entry name" value="Endonuclease/exonuclease/phosphatase"/>
    <property type="match status" value="1"/>
</dbReference>
<dbReference type="CDD" id="cd09083">
    <property type="entry name" value="EEP-1"/>
    <property type="match status" value="1"/>
</dbReference>
<keyword evidence="4" id="KW-1185">Reference proteome</keyword>
<dbReference type="OrthoDB" id="9793162at2"/>
<proteinExistence type="predicted"/>
<dbReference type="InterPro" id="IPR036691">
    <property type="entry name" value="Endo/exonu/phosph_ase_sf"/>
</dbReference>
<dbReference type="RefSeq" id="WP_072879683.1">
    <property type="nucleotide sequence ID" value="NZ_FQVT01000006.1"/>
</dbReference>
<evidence type="ECO:0000259" key="2">
    <source>
        <dbReference type="Pfam" id="PF03372"/>
    </source>
</evidence>
<feature type="domain" description="Endonuclease/exonuclease/phosphatase" evidence="2">
    <location>
        <begin position="30"/>
        <end position="262"/>
    </location>
</feature>
<accession>A0A1M5HXR7</accession>
<keyword evidence="3" id="KW-0255">Endonuclease</keyword>
<keyword evidence="3" id="KW-0269">Exonuclease</keyword>
<dbReference type="Pfam" id="PF03372">
    <property type="entry name" value="Exo_endo_phos"/>
    <property type="match status" value="1"/>
</dbReference>
<dbReference type="GO" id="GO:0004519">
    <property type="term" value="F:endonuclease activity"/>
    <property type="evidence" value="ECO:0007669"/>
    <property type="project" value="UniProtKB-KW"/>
</dbReference>
<dbReference type="SUPFAM" id="SSF56219">
    <property type="entry name" value="DNase I-like"/>
    <property type="match status" value="1"/>
</dbReference>
<dbReference type="EMBL" id="FQVT01000006">
    <property type="protein sequence ID" value="SHG20660.1"/>
    <property type="molecule type" value="Genomic_DNA"/>
</dbReference>
<dbReference type="STRING" id="1073325.SAMN05444483_10646"/>
<dbReference type="Proteomes" id="UP000183945">
    <property type="component" value="Unassembled WGS sequence"/>
</dbReference>
<dbReference type="InterPro" id="IPR050410">
    <property type="entry name" value="CCR4/nocturin_mRNA_transcr"/>
</dbReference>
<dbReference type="PANTHER" id="PTHR12121">
    <property type="entry name" value="CARBON CATABOLITE REPRESSOR PROTEIN 4"/>
    <property type="match status" value="1"/>
</dbReference>
<feature type="signal peptide" evidence="1">
    <location>
        <begin position="1"/>
        <end position="24"/>
    </location>
</feature>
<dbReference type="AlphaFoldDB" id="A0A1M5HXR7"/>
<gene>
    <name evidence="3" type="ORF">SAMN05444483_10646</name>
</gene>
<reference evidence="4" key="1">
    <citation type="submission" date="2016-11" db="EMBL/GenBank/DDBJ databases">
        <authorList>
            <person name="Varghese N."/>
            <person name="Submissions S."/>
        </authorList>
    </citation>
    <scope>NUCLEOTIDE SEQUENCE [LARGE SCALE GENOMIC DNA]</scope>
    <source>
        <strain evidence="4">DSM 24579</strain>
    </source>
</reference>
<keyword evidence="3" id="KW-0378">Hydrolase</keyword>
<dbReference type="PANTHER" id="PTHR12121:SF36">
    <property type="entry name" value="ENDONUCLEASE_EXONUCLEASE_PHOSPHATASE DOMAIN-CONTAINING PROTEIN"/>
    <property type="match status" value="1"/>
</dbReference>
<evidence type="ECO:0000313" key="3">
    <source>
        <dbReference type="EMBL" id="SHG20660.1"/>
    </source>
</evidence>
<evidence type="ECO:0000313" key="4">
    <source>
        <dbReference type="Proteomes" id="UP000183945"/>
    </source>
</evidence>
<protein>
    <submittedName>
        <fullName evidence="3">Metal-dependent hydrolase, endonuclease/exonuclease/phosphatase family</fullName>
    </submittedName>
</protein>
<dbReference type="InterPro" id="IPR005135">
    <property type="entry name" value="Endo/exonuclease/phosphatase"/>
</dbReference>
<organism evidence="3 4">
    <name type="scientific">Salegentibacter echinorum</name>
    <dbReference type="NCBI Taxonomy" id="1073325"/>
    <lineage>
        <taxon>Bacteria</taxon>
        <taxon>Pseudomonadati</taxon>
        <taxon>Bacteroidota</taxon>
        <taxon>Flavobacteriia</taxon>
        <taxon>Flavobacteriales</taxon>
        <taxon>Flavobacteriaceae</taxon>
        <taxon>Salegentibacter</taxon>
    </lineage>
</organism>
<sequence length="309" mass="35413">MTHKVNKVFFVVLSLFLSLGSIDAQELRVASYNLRYDNPADSLNNWQYRKDIVAKLIQFHDFDIFGSQEGLQHMLAQLSNKLPEYSYIGVGRDDGEQKGEHSAIFYKTKMFQLLDKGDFWLSENTSRPNVGWDAALPRIVSWGKFKVKQTGMEFYFFNTHFDHVGVQARKESAKLILRKINDIAKDKPTLLTGDFNVDQNSASFKVLNGSDLLSDAYALAELQYGAEGTFNGFKINTRSESRIDHVFVSRDFKVLKHGILTDTYHTNLKTFKEEENSGAHPREISIYKNEARLTSDHYPVLSILKYDVD</sequence>
<keyword evidence="3" id="KW-0540">Nuclease</keyword>
<name>A0A1M5HXR7_SALEC</name>